<evidence type="ECO:0000313" key="6">
    <source>
        <dbReference type="EMBL" id="EQD73209.1"/>
    </source>
</evidence>
<evidence type="ECO:0000256" key="4">
    <source>
        <dbReference type="ARBA" id="ARBA00022825"/>
    </source>
</evidence>
<sequence length="190" mass="20594">MEPLLRRLEEVRRRPKFRGLLLDISSGGGEVVASQDLYLGVKRVAAAKPVVASVGSLAASGAYLAALGAHRIFAYEESEVGSIGVVLPHIAVQGLLDRLGIQVELLHQGRHKDAYQGLRPLTDEEREKLGRVTDVIYQSFIDTVARERRMPREKVLPLADRGVLDRAAGTRPRVGRCAGGPGGRVGRTCP</sequence>
<dbReference type="PANTHER" id="PTHR33209:SF1">
    <property type="entry name" value="PEPTIDASE S49 DOMAIN-CONTAINING PROTEIN"/>
    <property type="match status" value="1"/>
</dbReference>
<dbReference type="SUPFAM" id="SSF52096">
    <property type="entry name" value="ClpP/crotonase"/>
    <property type="match status" value="1"/>
</dbReference>
<accession>T1CVN5</accession>
<dbReference type="GO" id="GO:0006508">
    <property type="term" value="P:proteolysis"/>
    <property type="evidence" value="ECO:0007669"/>
    <property type="project" value="UniProtKB-KW"/>
</dbReference>
<comment type="caution">
    <text evidence="6">The sequence shown here is derived from an EMBL/GenBank/DDBJ whole genome shotgun (WGS) entry which is preliminary data.</text>
</comment>
<reference evidence="6" key="1">
    <citation type="submission" date="2013-08" db="EMBL/GenBank/DDBJ databases">
        <authorList>
            <person name="Mendez C."/>
            <person name="Richter M."/>
            <person name="Ferrer M."/>
            <person name="Sanchez J."/>
        </authorList>
    </citation>
    <scope>NUCLEOTIDE SEQUENCE</scope>
</reference>
<dbReference type="InterPro" id="IPR002142">
    <property type="entry name" value="Peptidase_S49"/>
</dbReference>
<dbReference type="EMBL" id="AUZY01002051">
    <property type="protein sequence ID" value="EQD73209.1"/>
    <property type="molecule type" value="Genomic_DNA"/>
</dbReference>
<feature type="non-terminal residue" evidence="6">
    <location>
        <position position="190"/>
    </location>
</feature>
<evidence type="ECO:0000256" key="1">
    <source>
        <dbReference type="ARBA" id="ARBA00008683"/>
    </source>
</evidence>
<dbReference type="Pfam" id="PF01343">
    <property type="entry name" value="Peptidase_S49"/>
    <property type="match status" value="1"/>
</dbReference>
<dbReference type="InterPro" id="IPR029045">
    <property type="entry name" value="ClpP/crotonase-like_dom_sf"/>
</dbReference>
<proteinExistence type="inferred from homology"/>
<evidence type="ECO:0000259" key="5">
    <source>
        <dbReference type="Pfam" id="PF01343"/>
    </source>
</evidence>
<keyword evidence="4" id="KW-0720">Serine protease</keyword>
<keyword evidence="2" id="KW-0645">Protease</keyword>
<feature type="domain" description="Peptidase S49" evidence="5">
    <location>
        <begin position="44"/>
        <end position="169"/>
    </location>
</feature>
<dbReference type="PANTHER" id="PTHR33209">
    <property type="entry name" value="PROTEASE 4"/>
    <property type="match status" value="1"/>
</dbReference>
<keyword evidence="3" id="KW-0378">Hydrolase</keyword>
<gene>
    <name evidence="6" type="ORF">B1B_03339</name>
</gene>
<protein>
    <submittedName>
        <fullName evidence="6">Peptidase S49 domain protein</fullName>
    </submittedName>
</protein>
<dbReference type="CDD" id="cd07023">
    <property type="entry name" value="S49_Sppa_N_C"/>
    <property type="match status" value="1"/>
</dbReference>
<reference evidence="6" key="2">
    <citation type="journal article" date="2014" name="ISME J.">
        <title>Microbial stratification in low pH oxic and suboxic macroscopic growths along an acid mine drainage.</title>
        <authorList>
            <person name="Mendez-Garcia C."/>
            <person name="Mesa V."/>
            <person name="Sprenger R.R."/>
            <person name="Richter M."/>
            <person name="Diez M.S."/>
            <person name="Solano J."/>
            <person name="Bargiela R."/>
            <person name="Golyshina O.V."/>
            <person name="Manteca A."/>
            <person name="Ramos J.L."/>
            <person name="Gallego J.R."/>
            <person name="Llorente I."/>
            <person name="Martins Dos Santos V.A."/>
            <person name="Jensen O.N."/>
            <person name="Pelaez A.I."/>
            <person name="Sanchez J."/>
            <person name="Ferrer M."/>
        </authorList>
    </citation>
    <scope>NUCLEOTIDE SEQUENCE</scope>
</reference>
<dbReference type="Gene3D" id="3.90.226.10">
    <property type="entry name" value="2-enoyl-CoA Hydratase, Chain A, domain 1"/>
    <property type="match status" value="1"/>
</dbReference>
<dbReference type="GO" id="GO:0008236">
    <property type="term" value="F:serine-type peptidase activity"/>
    <property type="evidence" value="ECO:0007669"/>
    <property type="project" value="UniProtKB-KW"/>
</dbReference>
<dbReference type="AlphaFoldDB" id="T1CVN5"/>
<organism evidence="6">
    <name type="scientific">mine drainage metagenome</name>
    <dbReference type="NCBI Taxonomy" id="410659"/>
    <lineage>
        <taxon>unclassified sequences</taxon>
        <taxon>metagenomes</taxon>
        <taxon>ecological metagenomes</taxon>
    </lineage>
</organism>
<evidence type="ECO:0000256" key="3">
    <source>
        <dbReference type="ARBA" id="ARBA00022801"/>
    </source>
</evidence>
<dbReference type="InterPro" id="IPR047272">
    <property type="entry name" value="S49_SppA_C"/>
</dbReference>
<comment type="similarity">
    <text evidence="1">Belongs to the peptidase S49 family.</text>
</comment>
<evidence type="ECO:0000256" key="2">
    <source>
        <dbReference type="ARBA" id="ARBA00022670"/>
    </source>
</evidence>
<name>T1CVN5_9ZZZZ</name>